<gene>
    <name evidence="2" type="ORF">TrCOL_g12317</name>
</gene>
<dbReference type="OrthoDB" id="10527176at2759"/>
<feature type="compositionally biased region" description="Basic and acidic residues" evidence="1">
    <location>
        <begin position="626"/>
        <end position="638"/>
    </location>
</feature>
<evidence type="ECO:0000256" key="1">
    <source>
        <dbReference type="SAM" id="MobiDB-lite"/>
    </source>
</evidence>
<feature type="region of interest" description="Disordered" evidence="1">
    <location>
        <begin position="612"/>
        <end position="638"/>
    </location>
</feature>
<organism evidence="2 3">
    <name type="scientific">Triparma columacea</name>
    <dbReference type="NCBI Taxonomy" id="722753"/>
    <lineage>
        <taxon>Eukaryota</taxon>
        <taxon>Sar</taxon>
        <taxon>Stramenopiles</taxon>
        <taxon>Ochrophyta</taxon>
        <taxon>Bolidophyceae</taxon>
        <taxon>Parmales</taxon>
        <taxon>Triparmaceae</taxon>
        <taxon>Triparma</taxon>
    </lineage>
</organism>
<protein>
    <recommendedName>
        <fullName evidence="4">RAP domain-containing protein</fullName>
    </recommendedName>
</protein>
<dbReference type="Proteomes" id="UP001165065">
    <property type="component" value="Unassembled WGS sequence"/>
</dbReference>
<sequence length="638" mass="70667">MPAGKRTTKHKRRQWYIDNLSSKKDKALTKSTSLNSLILQSSSSPFALLSIYQTAPKSFDPHTLTTLLTTLKNLPQHQRDTVASNDIFQTLITDLSNLTLNNPRSFTRGQLVLLSHAVALLCGGRELPDRSHQACYDIFSDLDRSAARILGKGVKGDLGNRCRLAAMYVGACGRLGYDCEYFVKVLEEQKGWILKQGTPEDLGSLAWGLGKVGRGKEVVGDIQSMKEAFRGGLEQGRGREVGEVLKAWGKLGGEGGREWKEGIGGMIEEEGIREAVWSKSCVRDLSNIIWASGKCGVVLDSWWSEMESPSSALRAKIISQGKGQEVVKAVWAGMRGGVECRRLREEVDREWGEIKGRGGRGGRENVMLAFLYARMGRVRGRNVFEKLCEENFEEFTERDLANSLWALAVGGYVKAKPLPFIKLWSLATVSSRGLSYTLEECAQLYHARMIASAEGVELPESRADVFVRMEESVSELVGCDNREAGGGEGERGKWWGGEDNEIDAISDILNGMGFGHEKNKSPTDKEDGFLIVNFAGKEEKIAVELNWTGHFLEGDIKRRTLNGAKTSKIKLLKKLGWKVVSVDCKDLGKDVEREEVEEMFRRRFKEDAGWVRGGGGEDSGEVDANWVDKREEGGLGGQ</sequence>
<dbReference type="AlphaFoldDB" id="A0A9W7G9P0"/>
<evidence type="ECO:0000313" key="2">
    <source>
        <dbReference type="EMBL" id="GMI37206.1"/>
    </source>
</evidence>
<evidence type="ECO:0008006" key="4">
    <source>
        <dbReference type="Google" id="ProtNLM"/>
    </source>
</evidence>
<proteinExistence type="predicted"/>
<name>A0A9W7G9P0_9STRA</name>
<reference evidence="3" key="1">
    <citation type="journal article" date="2023" name="Commun. Biol.">
        <title>Genome analysis of Parmales, the sister group of diatoms, reveals the evolutionary specialization of diatoms from phago-mixotrophs to photoautotrophs.</title>
        <authorList>
            <person name="Ban H."/>
            <person name="Sato S."/>
            <person name="Yoshikawa S."/>
            <person name="Yamada K."/>
            <person name="Nakamura Y."/>
            <person name="Ichinomiya M."/>
            <person name="Sato N."/>
            <person name="Blanc-Mathieu R."/>
            <person name="Endo H."/>
            <person name="Kuwata A."/>
            <person name="Ogata H."/>
        </authorList>
    </citation>
    <scope>NUCLEOTIDE SEQUENCE [LARGE SCALE GENOMIC DNA]</scope>
</reference>
<keyword evidence="3" id="KW-1185">Reference proteome</keyword>
<accession>A0A9W7G9P0</accession>
<evidence type="ECO:0000313" key="3">
    <source>
        <dbReference type="Proteomes" id="UP001165065"/>
    </source>
</evidence>
<comment type="caution">
    <text evidence="2">The sequence shown here is derived from an EMBL/GenBank/DDBJ whole genome shotgun (WGS) entry which is preliminary data.</text>
</comment>
<dbReference type="EMBL" id="BRYA01000994">
    <property type="protein sequence ID" value="GMI37206.1"/>
    <property type="molecule type" value="Genomic_DNA"/>
</dbReference>